<accession>A0A2K8NV91</accession>
<dbReference type="CDD" id="cd00165">
    <property type="entry name" value="S4"/>
    <property type="match status" value="1"/>
</dbReference>
<dbReference type="Gene3D" id="3.30.70.580">
    <property type="entry name" value="Pseudouridine synthase I, catalytic domain, N-terminal subdomain"/>
    <property type="match status" value="1"/>
</dbReference>
<evidence type="ECO:0000313" key="6">
    <source>
        <dbReference type="Proteomes" id="UP000232063"/>
    </source>
</evidence>
<gene>
    <name evidence="5" type="primary">rluB</name>
    <name evidence="5" type="ORF">ELUMI_v1c07440</name>
</gene>
<dbReference type="InterPro" id="IPR002942">
    <property type="entry name" value="S4_RNA-bd"/>
</dbReference>
<dbReference type="KEGG" id="elj:ELUMI_v1c07440"/>
<dbReference type="AlphaFoldDB" id="A0A2K8NV91"/>
<dbReference type="GO" id="GO:0000455">
    <property type="term" value="P:enzyme-directed rRNA pseudouridine synthesis"/>
    <property type="evidence" value="ECO:0007669"/>
    <property type="project" value="UniProtKB-ARBA"/>
</dbReference>
<sequence length="252" mass="29014">MNNKEQERLQKVIANRGGASRRATEKMIEAGRVKVNGVVVTQLGTKVDVDAEITINDQPVIDNKEKYYFLFNKPRRVISTMYDPKKRKIVADFFQDVEARVYPVGRLDYDVSGLIIMTNDGDFANFVMHPKYEFLKTYQALCDGPVSKEQIRNLLKGVIIDEDYKTSAVTARMANYNKERNHSIIELTIAEGRKHHVKKMLAAAEIQLLKLKRTQIEFLTDEGLEVGEYRSLTPHEIKRFYGIYHAVKRKGD</sequence>
<protein>
    <submittedName>
        <fullName evidence="5">Ribosomal large subunit pseudouridine synthase B</fullName>
    </submittedName>
</protein>
<evidence type="ECO:0000256" key="2">
    <source>
        <dbReference type="ARBA" id="ARBA00023235"/>
    </source>
</evidence>
<dbReference type="GO" id="GO:0003723">
    <property type="term" value="F:RNA binding"/>
    <property type="evidence" value="ECO:0007669"/>
    <property type="project" value="UniProtKB-KW"/>
</dbReference>
<evidence type="ECO:0000256" key="1">
    <source>
        <dbReference type="ARBA" id="ARBA00008348"/>
    </source>
</evidence>
<reference evidence="5 6" key="1">
    <citation type="submission" date="2017-11" db="EMBL/GenBank/DDBJ databases">
        <title>Genome sequence of Entomoplasma luminosum PIMN-1 (ATCC 49195).</title>
        <authorList>
            <person name="Lo W.-S."/>
            <person name="Gasparich G.E."/>
            <person name="Kuo C.-H."/>
        </authorList>
    </citation>
    <scope>NUCLEOTIDE SEQUENCE [LARGE SCALE GENOMIC DNA]</scope>
    <source>
        <strain evidence="5 6">PIMN-1</strain>
    </source>
</reference>
<dbReference type="InterPro" id="IPR036986">
    <property type="entry name" value="S4_RNA-bd_sf"/>
</dbReference>
<dbReference type="Proteomes" id="UP000232063">
    <property type="component" value="Chromosome"/>
</dbReference>
<dbReference type="InterPro" id="IPR006145">
    <property type="entry name" value="PsdUridine_synth_RsuA/RluA"/>
</dbReference>
<dbReference type="InterPro" id="IPR042092">
    <property type="entry name" value="PsdUridine_s_RsuA/RluB/E/F_cat"/>
</dbReference>
<dbReference type="SUPFAM" id="SSF55174">
    <property type="entry name" value="Alpha-L RNA-binding motif"/>
    <property type="match status" value="1"/>
</dbReference>
<dbReference type="EMBL" id="CP024963">
    <property type="protein sequence ID" value="ATZ17466.1"/>
    <property type="molecule type" value="Genomic_DNA"/>
</dbReference>
<proteinExistence type="inferred from homology"/>
<dbReference type="Pfam" id="PF00849">
    <property type="entry name" value="PseudoU_synth_2"/>
    <property type="match status" value="1"/>
</dbReference>
<keyword evidence="3" id="KW-0694">RNA-binding</keyword>
<dbReference type="InterPro" id="IPR020103">
    <property type="entry name" value="PsdUridine_synth_cat_dom_sf"/>
</dbReference>
<dbReference type="RefSeq" id="WP_025734638.1">
    <property type="nucleotide sequence ID" value="NZ_CP024963.1"/>
</dbReference>
<dbReference type="SMART" id="SM00363">
    <property type="entry name" value="S4"/>
    <property type="match status" value="1"/>
</dbReference>
<dbReference type="GO" id="GO:0120159">
    <property type="term" value="F:rRNA pseudouridine synthase activity"/>
    <property type="evidence" value="ECO:0007669"/>
    <property type="project" value="UniProtKB-ARBA"/>
</dbReference>
<evidence type="ECO:0000256" key="3">
    <source>
        <dbReference type="PROSITE-ProRule" id="PRU00182"/>
    </source>
</evidence>
<dbReference type="FunFam" id="3.30.70.580:FF:000005">
    <property type="entry name" value="Pseudouridine synthase"/>
    <property type="match status" value="1"/>
</dbReference>
<dbReference type="PROSITE" id="PS50889">
    <property type="entry name" value="S4"/>
    <property type="match status" value="1"/>
</dbReference>
<dbReference type="SUPFAM" id="SSF55120">
    <property type="entry name" value="Pseudouridine synthase"/>
    <property type="match status" value="1"/>
</dbReference>
<dbReference type="InterPro" id="IPR050343">
    <property type="entry name" value="RsuA_PseudoU_synthase"/>
</dbReference>
<dbReference type="Pfam" id="PF01479">
    <property type="entry name" value="S4"/>
    <property type="match status" value="1"/>
</dbReference>
<dbReference type="PANTHER" id="PTHR47683">
    <property type="entry name" value="PSEUDOURIDINE SYNTHASE FAMILY PROTEIN-RELATED"/>
    <property type="match status" value="1"/>
</dbReference>
<dbReference type="FunFam" id="3.10.290.10:FF:000003">
    <property type="entry name" value="Pseudouridine synthase"/>
    <property type="match status" value="1"/>
</dbReference>
<keyword evidence="2" id="KW-0413">Isomerase</keyword>
<dbReference type="OrthoDB" id="9807213at2"/>
<dbReference type="NCBIfam" id="TIGR00093">
    <property type="entry name" value="pseudouridine synthase"/>
    <property type="match status" value="1"/>
</dbReference>
<dbReference type="InterPro" id="IPR020094">
    <property type="entry name" value="TruA/RsuA/RluB/E/F_N"/>
</dbReference>
<dbReference type="PANTHER" id="PTHR47683:SF2">
    <property type="entry name" value="RNA-BINDING S4 DOMAIN-CONTAINING PROTEIN"/>
    <property type="match status" value="1"/>
</dbReference>
<dbReference type="CDD" id="cd02870">
    <property type="entry name" value="PseudoU_synth_RsuA_like"/>
    <property type="match status" value="1"/>
</dbReference>
<evidence type="ECO:0000259" key="4">
    <source>
        <dbReference type="SMART" id="SM00363"/>
    </source>
</evidence>
<keyword evidence="6" id="KW-1185">Reference proteome</keyword>
<dbReference type="Gene3D" id="3.10.290.10">
    <property type="entry name" value="RNA-binding S4 domain"/>
    <property type="match status" value="1"/>
</dbReference>
<feature type="domain" description="RNA-binding S4" evidence="4">
    <location>
        <begin position="7"/>
        <end position="66"/>
    </location>
</feature>
<dbReference type="Gene3D" id="3.30.70.1560">
    <property type="entry name" value="Alpha-L RNA-binding motif"/>
    <property type="match status" value="1"/>
</dbReference>
<evidence type="ECO:0000313" key="5">
    <source>
        <dbReference type="EMBL" id="ATZ17466.1"/>
    </source>
</evidence>
<organism evidence="5 6">
    <name type="scientific">Williamsoniiplasma luminosum</name>
    <dbReference type="NCBI Taxonomy" id="214888"/>
    <lineage>
        <taxon>Bacteria</taxon>
        <taxon>Bacillati</taxon>
        <taxon>Mycoplasmatota</taxon>
        <taxon>Mollicutes</taxon>
        <taxon>Entomoplasmatales</taxon>
        <taxon>Williamsoniiplasma</taxon>
    </lineage>
</organism>
<dbReference type="InterPro" id="IPR000748">
    <property type="entry name" value="PsdUridine_synth_RsuA/RluB/E/F"/>
</dbReference>
<comment type="similarity">
    <text evidence="1">Belongs to the pseudouridine synthase RsuA family.</text>
</comment>
<name>A0A2K8NV91_9MOLU</name>